<dbReference type="Gene3D" id="1.10.357.10">
    <property type="entry name" value="Tetracycline Repressor, domain 2"/>
    <property type="match status" value="1"/>
</dbReference>
<dbReference type="EMBL" id="RBZU01000026">
    <property type="protein sequence ID" value="RKP43658.1"/>
    <property type="molecule type" value="Genomic_DNA"/>
</dbReference>
<evidence type="ECO:0000259" key="3">
    <source>
        <dbReference type="PROSITE" id="PS50977"/>
    </source>
</evidence>
<dbReference type="Pfam" id="PF00440">
    <property type="entry name" value="TetR_N"/>
    <property type="match status" value="1"/>
</dbReference>
<dbReference type="SUPFAM" id="SSF46689">
    <property type="entry name" value="Homeodomain-like"/>
    <property type="match status" value="1"/>
</dbReference>
<dbReference type="Proteomes" id="UP000270342">
    <property type="component" value="Unassembled WGS sequence"/>
</dbReference>
<comment type="caution">
    <text evidence="4">The sequence shown here is derived from an EMBL/GenBank/DDBJ whole genome shotgun (WGS) entry which is preliminary data.</text>
</comment>
<feature type="domain" description="HTH tetR-type" evidence="3">
    <location>
        <begin position="6"/>
        <end position="66"/>
    </location>
</feature>
<proteinExistence type="predicted"/>
<accession>A0A494WYN9</accession>
<gene>
    <name evidence="4" type="ORF">D7S86_28650</name>
</gene>
<protein>
    <submittedName>
        <fullName evidence="4">TetR/AcrR family transcriptional regulator</fullName>
    </submittedName>
</protein>
<evidence type="ECO:0000313" key="5">
    <source>
        <dbReference type="Proteomes" id="UP000270342"/>
    </source>
</evidence>
<dbReference type="InterPro" id="IPR001647">
    <property type="entry name" value="HTH_TetR"/>
</dbReference>
<keyword evidence="5" id="KW-1185">Reference proteome</keyword>
<name>A0A494WYN9_9BURK</name>
<evidence type="ECO:0000256" key="1">
    <source>
        <dbReference type="ARBA" id="ARBA00023125"/>
    </source>
</evidence>
<organism evidence="4 5">
    <name type="scientific">Pararobbsia silviterrae</name>
    <dbReference type="NCBI Taxonomy" id="1792498"/>
    <lineage>
        <taxon>Bacteria</taxon>
        <taxon>Pseudomonadati</taxon>
        <taxon>Pseudomonadota</taxon>
        <taxon>Betaproteobacteria</taxon>
        <taxon>Burkholderiales</taxon>
        <taxon>Burkholderiaceae</taxon>
        <taxon>Pararobbsia</taxon>
    </lineage>
</organism>
<feature type="DNA-binding region" description="H-T-H motif" evidence="2">
    <location>
        <begin position="29"/>
        <end position="48"/>
    </location>
</feature>
<dbReference type="InterPro" id="IPR041479">
    <property type="entry name" value="TetR_CgmR_C"/>
</dbReference>
<reference evidence="4 5" key="1">
    <citation type="submission" date="2018-10" db="EMBL/GenBank/DDBJ databases">
        <title>Robbsia sp. DHC34, isolated from soil.</title>
        <authorList>
            <person name="Gao Z.-H."/>
            <person name="Qiu L.-H."/>
        </authorList>
    </citation>
    <scope>NUCLEOTIDE SEQUENCE [LARGE SCALE GENOMIC DNA]</scope>
    <source>
        <strain evidence="4 5">DHC34</strain>
    </source>
</reference>
<dbReference type="GO" id="GO:0003677">
    <property type="term" value="F:DNA binding"/>
    <property type="evidence" value="ECO:0007669"/>
    <property type="project" value="UniProtKB-UniRule"/>
</dbReference>
<evidence type="ECO:0000313" key="4">
    <source>
        <dbReference type="EMBL" id="RKP43658.1"/>
    </source>
</evidence>
<dbReference type="PROSITE" id="PS50977">
    <property type="entry name" value="HTH_TETR_2"/>
    <property type="match status" value="1"/>
</dbReference>
<sequence length="193" mass="20911">MGRKRVIDRDHILDAAERVIGRDGAVNLTLDSVALEAGVSKGSVVYDHKTKHALIGAIVQRALARDNAFNTACADDLGDVDSRVVRGRIKAAANPLPTEQRAIALSLCAALAQDAGLREAMQHNQSSVINALLDDAAVPRGALLAYLALEGLKLLESLDFHVFPAKERSRLLREIDWLVDLDPAPKPSRRKAR</sequence>
<keyword evidence="1 2" id="KW-0238">DNA-binding</keyword>
<dbReference type="OrthoDB" id="9809772at2"/>
<dbReference type="RefSeq" id="WP_121091541.1">
    <property type="nucleotide sequence ID" value="NZ_RBZU01000026.1"/>
</dbReference>
<dbReference type="InterPro" id="IPR009057">
    <property type="entry name" value="Homeodomain-like_sf"/>
</dbReference>
<evidence type="ECO:0000256" key="2">
    <source>
        <dbReference type="PROSITE-ProRule" id="PRU00335"/>
    </source>
</evidence>
<dbReference type="Pfam" id="PF17937">
    <property type="entry name" value="TetR_C_28"/>
    <property type="match status" value="1"/>
</dbReference>
<dbReference type="AlphaFoldDB" id="A0A494WYN9"/>